<keyword evidence="2" id="KW-1185">Reference proteome</keyword>
<accession>A0A3M7PDS1</accession>
<comment type="caution">
    <text evidence="1">The sequence shown here is derived from an EMBL/GenBank/DDBJ whole genome shotgun (WGS) entry which is preliminary data.</text>
</comment>
<dbReference type="AlphaFoldDB" id="A0A3M7PDS1"/>
<protein>
    <submittedName>
        <fullName evidence="1">Uncharacterized protein</fullName>
    </submittedName>
</protein>
<evidence type="ECO:0000313" key="2">
    <source>
        <dbReference type="Proteomes" id="UP000276133"/>
    </source>
</evidence>
<name>A0A3M7PDS1_BRAPC</name>
<evidence type="ECO:0000313" key="1">
    <source>
        <dbReference type="EMBL" id="RMZ97245.1"/>
    </source>
</evidence>
<dbReference type="Proteomes" id="UP000276133">
    <property type="component" value="Unassembled WGS sequence"/>
</dbReference>
<gene>
    <name evidence="1" type="ORF">BpHYR1_019430</name>
</gene>
<organism evidence="1 2">
    <name type="scientific">Brachionus plicatilis</name>
    <name type="common">Marine rotifer</name>
    <name type="synonym">Brachionus muelleri</name>
    <dbReference type="NCBI Taxonomy" id="10195"/>
    <lineage>
        <taxon>Eukaryota</taxon>
        <taxon>Metazoa</taxon>
        <taxon>Spiralia</taxon>
        <taxon>Gnathifera</taxon>
        <taxon>Rotifera</taxon>
        <taxon>Eurotatoria</taxon>
        <taxon>Monogononta</taxon>
        <taxon>Pseudotrocha</taxon>
        <taxon>Ploima</taxon>
        <taxon>Brachionidae</taxon>
        <taxon>Brachionus</taxon>
    </lineage>
</organism>
<dbReference type="EMBL" id="REGN01011535">
    <property type="protein sequence ID" value="RMZ97245.1"/>
    <property type="molecule type" value="Genomic_DNA"/>
</dbReference>
<sequence length="127" mass="15192">MIYDDLVNKADHQVDDHNNFSTDHSFSYQKTCLKFIDQRIYQIQLFFKFESISFNQITSFEVKYDFFAKFQLINLKTFFLNSGFFSRYPLPCSFFDKFILSAQPNDHQINLHLTIVLKGLLRHRSVD</sequence>
<reference evidence="1 2" key="1">
    <citation type="journal article" date="2018" name="Sci. Rep.">
        <title>Genomic signatures of local adaptation to the degree of environmental predictability in rotifers.</title>
        <authorList>
            <person name="Franch-Gras L."/>
            <person name="Hahn C."/>
            <person name="Garcia-Roger E.M."/>
            <person name="Carmona M.J."/>
            <person name="Serra M."/>
            <person name="Gomez A."/>
        </authorList>
    </citation>
    <scope>NUCLEOTIDE SEQUENCE [LARGE SCALE GENOMIC DNA]</scope>
    <source>
        <strain evidence="1">HYR1</strain>
    </source>
</reference>
<proteinExistence type="predicted"/>